<dbReference type="PATRIC" id="fig|1405.8.peg.5028"/>
<reference evidence="2 4" key="2">
    <citation type="submission" date="2018-08" db="EMBL/GenBank/DDBJ databases">
        <title>Bacillus clarus sp. nov. strain PS00077A.</title>
        <authorList>
            <person name="Mendez Acevedo M."/>
            <person name="Carroll L."/>
            <person name="Mukherjee M."/>
            <person name="Wiedmann M."/>
            <person name="Kovac J."/>
        </authorList>
    </citation>
    <scope>NUCLEOTIDE SEQUENCE [LARGE SCALE GENOMIC DNA]</scope>
    <source>
        <strain evidence="2 4">PS00077A</strain>
    </source>
</reference>
<dbReference type="CDD" id="cd07516">
    <property type="entry name" value="HAD_Pase"/>
    <property type="match status" value="1"/>
</dbReference>
<name>A0A090Z645_9BACI</name>
<dbReference type="InterPro" id="IPR036412">
    <property type="entry name" value="HAD-like_sf"/>
</dbReference>
<accession>A0A090Z645</accession>
<dbReference type="RefSeq" id="WP_042983702.1">
    <property type="nucleotide sequence ID" value="NZ_JMQC01000008.1"/>
</dbReference>
<dbReference type="Proteomes" id="UP000264294">
    <property type="component" value="Unassembled WGS sequence"/>
</dbReference>
<dbReference type="Gene3D" id="3.30.1240.10">
    <property type="match status" value="1"/>
</dbReference>
<dbReference type="PANTHER" id="PTHR10000:SF23">
    <property type="entry name" value="5-AMINO-6-(5-PHOSPHO-D-RIBITYLAMINO)URACIL PHOSPHATASE YITU"/>
    <property type="match status" value="1"/>
</dbReference>
<dbReference type="GO" id="GO:0005829">
    <property type="term" value="C:cytosol"/>
    <property type="evidence" value="ECO:0007669"/>
    <property type="project" value="TreeGrafter"/>
</dbReference>
<proteinExistence type="predicted"/>
<gene>
    <name evidence="2" type="ORF">D0U04_07730</name>
    <name evidence="1" type="ORF">DJ93_4883</name>
</gene>
<dbReference type="EMBL" id="QVOD01000006">
    <property type="protein sequence ID" value="RFT67646.1"/>
    <property type="molecule type" value="Genomic_DNA"/>
</dbReference>
<dbReference type="GO" id="GO:0000287">
    <property type="term" value="F:magnesium ion binding"/>
    <property type="evidence" value="ECO:0007669"/>
    <property type="project" value="TreeGrafter"/>
</dbReference>
<dbReference type="NCBIfam" id="TIGR01484">
    <property type="entry name" value="HAD-SF-IIB"/>
    <property type="match status" value="1"/>
</dbReference>
<dbReference type="Gene3D" id="3.40.50.1000">
    <property type="entry name" value="HAD superfamily/HAD-like"/>
    <property type="match status" value="1"/>
</dbReference>
<dbReference type="GO" id="GO:0016791">
    <property type="term" value="F:phosphatase activity"/>
    <property type="evidence" value="ECO:0007669"/>
    <property type="project" value="UniProtKB-ARBA"/>
</dbReference>
<sequence>MNKVIISDLDGTLLRSDKTVSDYSINILKRCKEAGNRLMFATARPPRAVKQYIPSELKNDIIICYNGALVLKDNDVLYSMEISKKTILEVIDIAKKYNLNHICIEINDKLYSNFDVAAYFGKVPCEILELRELDFTVAFKVIICAQESINPELLKKLPKECKGVITDGGTLCQIMHSEVSKWNSIQFVLKHLNCEISDVIAFGDDYNDLEMIEHCGTGVAMDNAVEELKTVASFVTKSNDEDGVVTFLQKEVLEIKI</sequence>
<dbReference type="PANTHER" id="PTHR10000">
    <property type="entry name" value="PHOSPHOSERINE PHOSPHATASE"/>
    <property type="match status" value="1"/>
</dbReference>
<dbReference type="InterPro" id="IPR000150">
    <property type="entry name" value="Cof"/>
</dbReference>
<dbReference type="EMBL" id="JMQC01000008">
    <property type="protein sequence ID" value="KFM99850.1"/>
    <property type="molecule type" value="Genomic_DNA"/>
</dbReference>
<dbReference type="SUPFAM" id="SSF56784">
    <property type="entry name" value="HAD-like"/>
    <property type="match status" value="1"/>
</dbReference>
<organism evidence="1 3">
    <name type="scientific">Bacillus clarus</name>
    <dbReference type="NCBI Taxonomy" id="2338372"/>
    <lineage>
        <taxon>Bacteria</taxon>
        <taxon>Bacillati</taxon>
        <taxon>Bacillota</taxon>
        <taxon>Bacilli</taxon>
        <taxon>Bacillales</taxon>
        <taxon>Bacillaceae</taxon>
        <taxon>Bacillus</taxon>
        <taxon>Bacillus cereus group</taxon>
    </lineage>
</organism>
<keyword evidence="1" id="KW-0378">Hydrolase</keyword>
<protein>
    <submittedName>
        <fullName evidence="2">Cof-type HAD-IIB family hydrolase</fullName>
    </submittedName>
    <submittedName>
        <fullName evidence="1">HAD hydrolase, IIB family protein</fullName>
    </submittedName>
</protein>
<dbReference type="InterPro" id="IPR006379">
    <property type="entry name" value="HAD-SF_hydro_IIB"/>
</dbReference>
<evidence type="ECO:0000313" key="4">
    <source>
        <dbReference type="Proteomes" id="UP000264294"/>
    </source>
</evidence>
<dbReference type="SFLD" id="SFLDG01140">
    <property type="entry name" value="C2.B:_Phosphomannomutase_and_P"/>
    <property type="match status" value="1"/>
</dbReference>
<evidence type="ECO:0000313" key="2">
    <source>
        <dbReference type="EMBL" id="RFT67646.1"/>
    </source>
</evidence>
<dbReference type="SFLD" id="SFLDS00003">
    <property type="entry name" value="Haloacid_Dehalogenase"/>
    <property type="match status" value="1"/>
</dbReference>
<reference evidence="1 3" key="1">
    <citation type="submission" date="2014-04" db="EMBL/GenBank/DDBJ databases">
        <authorList>
            <person name="Bishop-Lilly K.A."/>
            <person name="Broomall S.M."/>
            <person name="Chain P.S."/>
            <person name="Chertkov O."/>
            <person name="Coyne S.R."/>
            <person name="Daligault H.E."/>
            <person name="Davenport K.W."/>
            <person name="Erkkila T."/>
            <person name="Frey K.G."/>
            <person name="Gibbons H.S."/>
            <person name="Gu W."/>
            <person name="Jaissle J."/>
            <person name="Johnson S.L."/>
            <person name="Koroleva G.I."/>
            <person name="Ladner J.T."/>
            <person name="Lo C.-C."/>
            <person name="Minogue T.D."/>
            <person name="Munk C."/>
            <person name="Palacios G.F."/>
            <person name="Redden C.L."/>
            <person name="Rosenzweig C.N."/>
            <person name="Scholz M.B."/>
            <person name="Teshima H."/>
            <person name="Xu Y."/>
        </authorList>
    </citation>
    <scope>NUCLEOTIDE SEQUENCE [LARGE SCALE GENOMIC DNA]</scope>
    <source>
        <strain evidence="1 3">BHP</strain>
    </source>
</reference>
<dbReference type="Proteomes" id="UP000029389">
    <property type="component" value="Unassembled WGS sequence"/>
</dbReference>
<keyword evidence="4" id="KW-1185">Reference proteome</keyword>
<evidence type="ECO:0000313" key="3">
    <source>
        <dbReference type="Proteomes" id="UP000029389"/>
    </source>
</evidence>
<dbReference type="NCBIfam" id="TIGR00099">
    <property type="entry name" value="Cof-subfamily"/>
    <property type="match status" value="1"/>
</dbReference>
<dbReference type="AlphaFoldDB" id="A0A090Z645"/>
<evidence type="ECO:0000313" key="1">
    <source>
        <dbReference type="EMBL" id="KFM99850.1"/>
    </source>
</evidence>
<comment type="caution">
    <text evidence="1">The sequence shown here is derived from an EMBL/GenBank/DDBJ whole genome shotgun (WGS) entry which is preliminary data.</text>
</comment>
<dbReference type="InterPro" id="IPR023214">
    <property type="entry name" value="HAD_sf"/>
</dbReference>
<dbReference type="Pfam" id="PF08282">
    <property type="entry name" value="Hydrolase_3"/>
    <property type="match status" value="1"/>
</dbReference>